<comment type="caution">
    <text evidence="1">The sequence shown here is derived from an EMBL/GenBank/DDBJ whole genome shotgun (WGS) entry which is preliminary data.</text>
</comment>
<proteinExistence type="predicted"/>
<organism evidence="1 2">
    <name type="scientific">Pomacea canaliculata</name>
    <name type="common">Golden apple snail</name>
    <dbReference type="NCBI Taxonomy" id="400727"/>
    <lineage>
        <taxon>Eukaryota</taxon>
        <taxon>Metazoa</taxon>
        <taxon>Spiralia</taxon>
        <taxon>Lophotrochozoa</taxon>
        <taxon>Mollusca</taxon>
        <taxon>Gastropoda</taxon>
        <taxon>Caenogastropoda</taxon>
        <taxon>Architaenioglossa</taxon>
        <taxon>Ampullarioidea</taxon>
        <taxon>Ampullariidae</taxon>
        <taxon>Pomacea</taxon>
    </lineage>
</organism>
<reference evidence="1 2" key="1">
    <citation type="submission" date="2018-04" db="EMBL/GenBank/DDBJ databases">
        <title>The genome of golden apple snail Pomacea canaliculata provides insight into stress tolerance and invasive adaptation.</title>
        <authorList>
            <person name="Liu C."/>
            <person name="Liu B."/>
            <person name="Ren Y."/>
            <person name="Zhang Y."/>
            <person name="Wang H."/>
            <person name="Li S."/>
            <person name="Jiang F."/>
            <person name="Yin L."/>
            <person name="Zhang G."/>
            <person name="Qian W."/>
            <person name="Fan W."/>
        </authorList>
    </citation>
    <scope>NUCLEOTIDE SEQUENCE [LARGE SCALE GENOMIC DNA]</scope>
    <source>
        <strain evidence="1">SZHN2017</strain>
        <tissue evidence="1">Muscle</tissue>
    </source>
</reference>
<evidence type="ECO:0000313" key="2">
    <source>
        <dbReference type="Proteomes" id="UP000245119"/>
    </source>
</evidence>
<dbReference type="Proteomes" id="UP000245119">
    <property type="component" value="Linkage Group LG7"/>
</dbReference>
<accession>A0A2T7P224</accession>
<evidence type="ECO:0000313" key="1">
    <source>
        <dbReference type="EMBL" id="PVD27477.1"/>
    </source>
</evidence>
<gene>
    <name evidence="1" type="ORF">C0Q70_12638</name>
</gene>
<keyword evidence="2" id="KW-1185">Reference proteome</keyword>
<protein>
    <submittedName>
        <fullName evidence="1">Uncharacterized protein</fullName>
    </submittedName>
</protein>
<name>A0A2T7P224_POMCA</name>
<sequence length="112" mass="12319">MILAGHFSSACRLTTTLVSQYIVLSPPPEAHFTHLCSQEHYTTLIHLQDLRLLPVETETSQGSWTEDCMLTRLSAVTLEVTAITLSDDSNHTVSSPCRHNSSSTLSLLAVDH</sequence>
<dbReference type="AlphaFoldDB" id="A0A2T7P224"/>
<dbReference type="EMBL" id="PZQS01000007">
    <property type="protein sequence ID" value="PVD27477.1"/>
    <property type="molecule type" value="Genomic_DNA"/>
</dbReference>